<keyword evidence="5 11" id="KW-0418">Kinase</keyword>
<evidence type="ECO:0000256" key="5">
    <source>
        <dbReference type="ARBA" id="ARBA00022777"/>
    </source>
</evidence>
<name>A0ABD1SFY4_9LAMI</name>
<evidence type="ECO:0000256" key="2">
    <source>
        <dbReference type="ARBA" id="ARBA00022527"/>
    </source>
</evidence>
<keyword evidence="12" id="KW-1185">Reference proteome</keyword>
<comment type="catalytic activity">
    <reaction evidence="7">
        <text>L-threonyl-[protein] + ATP = O-phospho-L-threonyl-[protein] + ADP + H(+)</text>
        <dbReference type="Rhea" id="RHEA:46608"/>
        <dbReference type="Rhea" id="RHEA-COMP:11060"/>
        <dbReference type="Rhea" id="RHEA-COMP:11605"/>
        <dbReference type="ChEBI" id="CHEBI:15378"/>
        <dbReference type="ChEBI" id="CHEBI:30013"/>
        <dbReference type="ChEBI" id="CHEBI:30616"/>
        <dbReference type="ChEBI" id="CHEBI:61977"/>
        <dbReference type="ChEBI" id="CHEBI:456216"/>
        <dbReference type="EC" id="2.7.11.1"/>
    </reaction>
</comment>
<feature type="region of interest" description="Disordered" evidence="9">
    <location>
        <begin position="21"/>
        <end position="41"/>
    </location>
</feature>
<dbReference type="AlphaFoldDB" id="A0ABD1SFY4"/>
<evidence type="ECO:0000259" key="10">
    <source>
        <dbReference type="PROSITE" id="PS50011"/>
    </source>
</evidence>
<accession>A0ABD1SFY4</accession>
<protein>
    <recommendedName>
        <fullName evidence="1">non-specific serine/threonine protein kinase</fullName>
        <ecNumber evidence="1">2.7.11.1</ecNumber>
    </recommendedName>
</protein>
<keyword evidence="4" id="KW-0547">Nucleotide-binding</keyword>
<gene>
    <name evidence="11" type="ORF">Adt_25204</name>
</gene>
<dbReference type="PROSITE" id="PS50011">
    <property type="entry name" value="PROTEIN_KINASE_DOM"/>
    <property type="match status" value="1"/>
</dbReference>
<proteinExistence type="predicted"/>
<organism evidence="11 12">
    <name type="scientific">Abeliophyllum distichum</name>
    <dbReference type="NCBI Taxonomy" id="126358"/>
    <lineage>
        <taxon>Eukaryota</taxon>
        <taxon>Viridiplantae</taxon>
        <taxon>Streptophyta</taxon>
        <taxon>Embryophyta</taxon>
        <taxon>Tracheophyta</taxon>
        <taxon>Spermatophyta</taxon>
        <taxon>Magnoliopsida</taxon>
        <taxon>eudicotyledons</taxon>
        <taxon>Gunneridae</taxon>
        <taxon>Pentapetalae</taxon>
        <taxon>asterids</taxon>
        <taxon>lamiids</taxon>
        <taxon>Lamiales</taxon>
        <taxon>Oleaceae</taxon>
        <taxon>Forsythieae</taxon>
        <taxon>Abeliophyllum</taxon>
    </lineage>
</organism>
<evidence type="ECO:0000256" key="9">
    <source>
        <dbReference type="SAM" id="MobiDB-lite"/>
    </source>
</evidence>
<dbReference type="Proteomes" id="UP001604336">
    <property type="component" value="Unassembled WGS sequence"/>
</dbReference>
<dbReference type="PANTHER" id="PTHR45637">
    <property type="entry name" value="FLIPPASE KINASE 1-RELATED"/>
    <property type="match status" value="1"/>
</dbReference>
<evidence type="ECO:0000256" key="3">
    <source>
        <dbReference type="ARBA" id="ARBA00022679"/>
    </source>
</evidence>
<dbReference type="Gene3D" id="1.10.510.10">
    <property type="entry name" value="Transferase(Phosphotransferase) domain 1"/>
    <property type="match status" value="1"/>
</dbReference>
<comment type="catalytic activity">
    <reaction evidence="8">
        <text>L-seryl-[protein] + ATP = O-phospho-L-seryl-[protein] + ADP + H(+)</text>
        <dbReference type="Rhea" id="RHEA:17989"/>
        <dbReference type="Rhea" id="RHEA-COMP:9863"/>
        <dbReference type="Rhea" id="RHEA-COMP:11604"/>
        <dbReference type="ChEBI" id="CHEBI:15378"/>
        <dbReference type="ChEBI" id="CHEBI:29999"/>
        <dbReference type="ChEBI" id="CHEBI:30616"/>
        <dbReference type="ChEBI" id="CHEBI:83421"/>
        <dbReference type="ChEBI" id="CHEBI:456216"/>
        <dbReference type="EC" id="2.7.11.1"/>
    </reaction>
</comment>
<dbReference type="GO" id="GO:0005524">
    <property type="term" value="F:ATP binding"/>
    <property type="evidence" value="ECO:0007669"/>
    <property type="project" value="UniProtKB-KW"/>
</dbReference>
<reference evidence="12" key="1">
    <citation type="submission" date="2024-07" db="EMBL/GenBank/DDBJ databases">
        <title>Two chromosome-level genome assemblies of Korean endemic species Abeliophyllum distichum and Forsythia ovata (Oleaceae).</title>
        <authorList>
            <person name="Jang H."/>
        </authorList>
    </citation>
    <scope>NUCLEOTIDE SEQUENCE [LARGE SCALE GENOMIC DNA]</scope>
</reference>
<evidence type="ECO:0000313" key="11">
    <source>
        <dbReference type="EMBL" id="KAL2499654.1"/>
    </source>
</evidence>
<keyword evidence="2" id="KW-0723">Serine/threonine-protein kinase</keyword>
<sequence>MIQENGHLMLVDFDLSTKLSAKSPENRSNRKSNPIPEPTKKKNFSHFFKFRDSGISPADSVHHTEIRGDSVDTESDSVEKSNSFVGIKEYVAPEIILGHGHGPRFRCRLVVLRYHAVRNALRQDAFSGGKSERDILPDFIEATGPHRRINAVKGLNRKIA</sequence>
<evidence type="ECO:0000313" key="12">
    <source>
        <dbReference type="Proteomes" id="UP001604336"/>
    </source>
</evidence>
<evidence type="ECO:0000256" key="6">
    <source>
        <dbReference type="ARBA" id="ARBA00022840"/>
    </source>
</evidence>
<dbReference type="GO" id="GO:0004674">
    <property type="term" value="F:protein serine/threonine kinase activity"/>
    <property type="evidence" value="ECO:0007669"/>
    <property type="project" value="UniProtKB-KW"/>
</dbReference>
<evidence type="ECO:0000256" key="8">
    <source>
        <dbReference type="ARBA" id="ARBA00048679"/>
    </source>
</evidence>
<evidence type="ECO:0000256" key="4">
    <source>
        <dbReference type="ARBA" id="ARBA00022741"/>
    </source>
</evidence>
<dbReference type="InterPro" id="IPR000719">
    <property type="entry name" value="Prot_kinase_dom"/>
</dbReference>
<evidence type="ECO:0000256" key="1">
    <source>
        <dbReference type="ARBA" id="ARBA00012513"/>
    </source>
</evidence>
<feature type="domain" description="Protein kinase" evidence="10">
    <location>
        <begin position="1"/>
        <end position="160"/>
    </location>
</feature>
<dbReference type="EMBL" id="JBFOLK010000007">
    <property type="protein sequence ID" value="KAL2499654.1"/>
    <property type="molecule type" value="Genomic_DNA"/>
</dbReference>
<evidence type="ECO:0000256" key="7">
    <source>
        <dbReference type="ARBA" id="ARBA00047899"/>
    </source>
</evidence>
<dbReference type="EC" id="2.7.11.1" evidence="1"/>
<keyword evidence="3" id="KW-0808">Transferase</keyword>
<keyword evidence="6" id="KW-0067">ATP-binding</keyword>
<comment type="caution">
    <text evidence="11">The sequence shown here is derived from an EMBL/GenBank/DDBJ whole genome shotgun (WGS) entry which is preliminary data.</text>
</comment>